<name>A0A7W8CYT0_9FIRM</name>
<dbReference type="GO" id="GO:0017148">
    <property type="term" value="P:negative regulation of translation"/>
    <property type="evidence" value="ECO:0007669"/>
    <property type="project" value="UniProtKB-UniRule"/>
</dbReference>
<gene>
    <name evidence="2" type="primary">rsfS</name>
    <name evidence="3" type="ORF">HNQ47_001501</name>
</gene>
<accession>A0A7W8CYT0</accession>
<evidence type="ECO:0000313" key="3">
    <source>
        <dbReference type="EMBL" id="MBB5183479.1"/>
    </source>
</evidence>
<evidence type="ECO:0000313" key="4">
    <source>
        <dbReference type="Proteomes" id="UP000539953"/>
    </source>
</evidence>
<keyword evidence="2" id="KW-0963">Cytoplasm</keyword>
<comment type="subcellular location">
    <subcellularLocation>
        <location evidence="2">Cytoplasm</location>
    </subcellularLocation>
</comment>
<dbReference type="PANTHER" id="PTHR21043:SF0">
    <property type="entry name" value="MITOCHONDRIAL ASSEMBLY OF RIBOSOMAL LARGE SUBUNIT PROTEIN 1"/>
    <property type="match status" value="1"/>
</dbReference>
<comment type="subunit">
    <text evidence="2">Interacts with ribosomal protein uL14 (rplN).</text>
</comment>
<organism evidence="3 4">
    <name type="scientific">Catenisphaera adipataccumulans</name>
    <dbReference type="NCBI Taxonomy" id="700500"/>
    <lineage>
        <taxon>Bacteria</taxon>
        <taxon>Bacillati</taxon>
        <taxon>Bacillota</taxon>
        <taxon>Erysipelotrichia</taxon>
        <taxon>Erysipelotrichales</taxon>
        <taxon>Erysipelotrichaceae</taxon>
        <taxon>Catenisphaera</taxon>
    </lineage>
</organism>
<dbReference type="HAMAP" id="MF_01477">
    <property type="entry name" value="Iojap_RsfS"/>
    <property type="match status" value="1"/>
</dbReference>
<dbReference type="GO" id="GO:0090071">
    <property type="term" value="P:negative regulation of ribosome biogenesis"/>
    <property type="evidence" value="ECO:0007669"/>
    <property type="project" value="UniProtKB-UniRule"/>
</dbReference>
<evidence type="ECO:0000256" key="1">
    <source>
        <dbReference type="ARBA" id="ARBA00010574"/>
    </source>
</evidence>
<reference evidence="3 4" key="1">
    <citation type="submission" date="2020-08" db="EMBL/GenBank/DDBJ databases">
        <title>Genomic Encyclopedia of Type Strains, Phase IV (KMG-IV): sequencing the most valuable type-strain genomes for metagenomic binning, comparative biology and taxonomic classification.</title>
        <authorList>
            <person name="Goeker M."/>
        </authorList>
    </citation>
    <scope>NUCLEOTIDE SEQUENCE [LARGE SCALE GENOMIC DNA]</scope>
    <source>
        <strain evidence="3 4">DSM 25799</strain>
    </source>
</reference>
<dbReference type="PANTHER" id="PTHR21043">
    <property type="entry name" value="IOJAP SUPERFAMILY ORTHOLOG"/>
    <property type="match status" value="1"/>
</dbReference>
<keyword evidence="4" id="KW-1185">Reference proteome</keyword>
<comment type="caution">
    <text evidence="3">The sequence shown here is derived from an EMBL/GenBank/DDBJ whole genome shotgun (WGS) entry which is preliminary data.</text>
</comment>
<dbReference type="GO" id="GO:0005737">
    <property type="term" value="C:cytoplasm"/>
    <property type="evidence" value="ECO:0007669"/>
    <property type="project" value="UniProtKB-SubCell"/>
</dbReference>
<dbReference type="GO" id="GO:0042256">
    <property type="term" value="P:cytosolic ribosome assembly"/>
    <property type="evidence" value="ECO:0007669"/>
    <property type="project" value="UniProtKB-UniRule"/>
</dbReference>
<dbReference type="Pfam" id="PF02410">
    <property type="entry name" value="RsfS"/>
    <property type="match status" value="1"/>
</dbReference>
<keyword evidence="2" id="KW-0678">Repressor</keyword>
<keyword evidence="2" id="KW-0810">Translation regulation</keyword>
<dbReference type="Proteomes" id="UP000539953">
    <property type="component" value="Unassembled WGS sequence"/>
</dbReference>
<dbReference type="GO" id="GO:0043023">
    <property type="term" value="F:ribosomal large subunit binding"/>
    <property type="evidence" value="ECO:0007669"/>
    <property type="project" value="TreeGrafter"/>
</dbReference>
<dbReference type="InterPro" id="IPR004394">
    <property type="entry name" value="Iojap/RsfS/C7orf30"/>
</dbReference>
<dbReference type="AlphaFoldDB" id="A0A7W8CYT0"/>
<comment type="function">
    <text evidence="2">Functions as a ribosomal silencing factor. Interacts with ribosomal protein uL14 (rplN), blocking formation of intersubunit bridge B8. Prevents association of the 30S and 50S ribosomal subunits and the formation of functional ribosomes, thus repressing translation.</text>
</comment>
<sequence>MELKEVVIQAILERKGTHVVDYDCRTLTPFVDDMIVATTMNLRQNNAIARNIKDKVREAGFQIDIRQEGESDSKWILIDLQEVVVHLFVQDERQVYKIDRLYEDCPKVEYDV</sequence>
<dbReference type="EMBL" id="JACHHK010000005">
    <property type="protein sequence ID" value="MBB5183479.1"/>
    <property type="molecule type" value="Genomic_DNA"/>
</dbReference>
<comment type="similarity">
    <text evidence="1 2">Belongs to the Iojap/RsfS family.</text>
</comment>
<protein>
    <recommendedName>
        <fullName evidence="2">Ribosomal silencing factor RsfS</fullName>
    </recommendedName>
</protein>
<dbReference type="NCBIfam" id="TIGR00090">
    <property type="entry name" value="rsfS_iojap_ybeB"/>
    <property type="match status" value="1"/>
</dbReference>
<dbReference type="InterPro" id="IPR043519">
    <property type="entry name" value="NT_sf"/>
</dbReference>
<proteinExistence type="inferred from homology"/>
<dbReference type="Gene3D" id="3.30.460.10">
    <property type="entry name" value="Beta Polymerase, domain 2"/>
    <property type="match status" value="1"/>
</dbReference>
<dbReference type="RefSeq" id="WP_183328770.1">
    <property type="nucleotide sequence ID" value="NZ_JACHHK010000005.1"/>
</dbReference>
<evidence type="ECO:0000256" key="2">
    <source>
        <dbReference type="HAMAP-Rule" id="MF_01477"/>
    </source>
</evidence>
<dbReference type="SUPFAM" id="SSF81301">
    <property type="entry name" value="Nucleotidyltransferase"/>
    <property type="match status" value="1"/>
</dbReference>